<feature type="domain" description="DUF11" evidence="5">
    <location>
        <begin position="5382"/>
        <end position="5508"/>
    </location>
</feature>
<evidence type="ECO:0000256" key="2">
    <source>
        <dbReference type="ARBA" id="ARBA00022525"/>
    </source>
</evidence>
<feature type="domain" description="DUF7933" evidence="7">
    <location>
        <begin position="1303"/>
        <end position="1428"/>
    </location>
</feature>
<feature type="domain" description="DUF7933" evidence="7">
    <location>
        <begin position="906"/>
        <end position="1026"/>
    </location>
</feature>
<feature type="compositionally biased region" description="Polar residues" evidence="4">
    <location>
        <begin position="4558"/>
        <end position="4571"/>
    </location>
</feature>
<keyword evidence="9" id="KW-1185">Reference proteome</keyword>
<feature type="domain" description="DUF7933" evidence="7">
    <location>
        <begin position="1034"/>
        <end position="1170"/>
    </location>
</feature>
<feature type="region of interest" description="Disordered" evidence="4">
    <location>
        <begin position="4866"/>
        <end position="4894"/>
    </location>
</feature>
<evidence type="ECO:0000256" key="4">
    <source>
        <dbReference type="SAM" id="MobiDB-lite"/>
    </source>
</evidence>
<dbReference type="InterPro" id="IPR026466">
    <property type="entry name" value="Fim_isopep_form_D2_dom"/>
</dbReference>
<proteinExistence type="predicted"/>
<feature type="domain" description="DUF11" evidence="5">
    <location>
        <begin position="2920"/>
        <end position="3034"/>
    </location>
</feature>
<feature type="compositionally biased region" description="Polar residues" evidence="4">
    <location>
        <begin position="3319"/>
        <end position="3334"/>
    </location>
</feature>
<dbReference type="Pfam" id="PF25564">
    <property type="entry name" value="DUF7933"/>
    <property type="match status" value="13"/>
</dbReference>
<feature type="domain" description="SD-repeat containing protein B" evidence="6">
    <location>
        <begin position="6534"/>
        <end position="6613"/>
    </location>
</feature>
<feature type="domain" description="SD-repeat containing protein B" evidence="6">
    <location>
        <begin position="6283"/>
        <end position="6384"/>
    </location>
</feature>
<feature type="region of interest" description="Disordered" evidence="4">
    <location>
        <begin position="6092"/>
        <end position="6125"/>
    </location>
</feature>
<dbReference type="InterPro" id="IPR033764">
    <property type="entry name" value="Sdr_B"/>
</dbReference>
<feature type="compositionally biased region" description="Polar residues" evidence="4">
    <location>
        <begin position="5175"/>
        <end position="5189"/>
    </location>
</feature>
<feature type="region of interest" description="Disordered" evidence="4">
    <location>
        <begin position="3172"/>
        <end position="3194"/>
    </location>
</feature>
<feature type="domain" description="DUF11" evidence="5">
    <location>
        <begin position="6157"/>
        <end position="6258"/>
    </location>
</feature>
<keyword evidence="2" id="KW-0964">Secreted</keyword>
<feature type="region of interest" description="Disordered" evidence="4">
    <location>
        <begin position="4414"/>
        <end position="4449"/>
    </location>
</feature>
<dbReference type="InterPro" id="IPR047589">
    <property type="entry name" value="DUF11_rpt"/>
</dbReference>
<evidence type="ECO:0000256" key="3">
    <source>
        <dbReference type="ARBA" id="ARBA00022729"/>
    </source>
</evidence>
<keyword evidence="3" id="KW-0732">Signal</keyword>
<feature type="domain" description="DUF7933" evidence="7">
    <location>
        <begin position="1698"/>
        <end position="1826"/>
    </location>
</feature>
<feature type="region of interest" description="Disordered" evidence="4">
    <location>
        <begin position="5175"/>
        <end position="5211"/>
    </location>
</feature>
<feature type="domain" description="SD-repeat containing protein B" evidence="6">
    <location>
        <begin position="6405"/>
        <end position="6503"/>
    </location>
</feature>
<feature type="domain" description="DUF11" evidence="5">
    <location>
        <begin position="5860"/>
        <end position="5968"/>
    </location>
</feature>
<feature type="compositionally biased region" description="Polar residues" evidence="4">
    <location>
        <begin position="4705"/>
        <end position="4720"/>
    </location>
</feature>
<gene>
    <name evidence="8" type="ORF">CKO31_03305</name>
</gene>
<dbReference type="NCBIfam" id="TIGR04226">
    <property type="entry name" value="RrgB_K2N_iso_D2"/>
    <property type="match status" value="5"/>
</dbReference>
<feature type="compositionally biased region" description="Polar residues" evidence="4">
    <location>
        <begin position="3345"/>
        <end position="3357"/>
    </location>
</feature>
<dbReference type="InterPro" id="IPR057693">
    <property type="entry name" value="DUF7933"/>
</dbReference>
<feature type="domain" description="DUF7933" evidence="7">
    <location>
        <begin position="1174"/>
        <end position="1299"/>
    </location>
</feature>
<feature type="domain" description="DUF11" evidence="5">
    <location>
        <begin position="5693"/>
        <end position="5814"/>
    </location>
</feature>
<dbReference type="Pfam" id="PF01345">
    <property type="entry name" value="DUF11"/>
    <property type="match status" value="13"/>
</dbReference>
<feature type="domain" description="DUF7933" evidence="7">
    <location>
        <begin position="219"/>
        <end position="347"/>
    </location>
</feature>
<feature type="region of interest" description="Disordered" evidence="4">
    <location>
        <begin position="5956"/>
        <end position="5984"/>
    </location>
</feature>
<feature type="compositionally biased region" description="Polar residues" evidence="4">
    <location>
        <begin position="2410"/>
        <end position="2422"/>
    </location>
</feature>
<feature type="compositionally biased region" description="Polar residues" evidence="4">
    <location>
        <begin position="2436"/>
        <end position="2450"/>
    </location>
</feature>
<feature type="compositionally biased region" description="Polar residues" evidence="4">
    <location>
        <begin position="5825"/>
        <end position="5842"/>
    </location>
</feature>
<feature type="region of interest" description="Disordered" evidence="4">
    <location>
        <begin position="3790"/>
        <end position="3825"/>
    </location>
</feature>
<feature type="domain" description="DUF7933" evidence="7">
    <location>
        <begin position="644"/>
        <end position="769"/>
    </location>
</feature>
<dbReference type="PANTHER" id="PTHR34819:SF3">
    <property type="entry name" value="CELL SURFACE PROTEIN"/>
    <property type="match status" value="1"/>
</dbReference>
<dbReference type="SUPFAM" id="SSF117074">
    <property type="entry name" value="Hypothetical protein PA1324"/>
    <property type="match status" value="6"/>
</dbReference>
<feature type="domain" description="DUF7933" evidence="7">
    <location>
        <begin position="497"/>
        <end position="591"/>
    </location>
</feature>
<name>A0ABS1CCZ8_9GAMM</name>
<feature type="domain" description="DUF11" evidence="5">
    <location>
        <begin position="4610"/>
        <end position="4717"/>
    </location>
</feature>
<feature type="domain" description="SD-repeat containing protein B" evidence="6">
    <location>
        <begin position="6899"/>
        <end position="7003"/>
    </location>
</feature>
<feature type="domain" description="DUF7933" evidence="7">
    <location>
        <begin position="1437"/>
        <end position="1560"/>
    </location>
</feature>
<feature type="domain" description="DUF7933" evidence="7">
    <location>
        <begin position="1566"/>
        <end position="1692"/>
    </location>
</feature>
<evidence type="ECO:0000259" key="5">
    <source>
        <dbReference type="Pfam" id="PF01345"/>
    </source>
</evidence>
<feature type="region of interest" description="Disordered" evidence="4">
    <location>
        <begin position="6387"/>
        <end position="6415"/>
    </location>
</feature>
<dbReference type="InterPro" id="IPR001434">
    <property type="entry name" value="OmcB-like_DUF11"/>
</dbReference>
<organism evidence="8 9">
    <name type="scientific">Thiohalocapsa halophila</name>
    <dbReference type="NCBI Taxonomy" id="69359"/>
    <lineage>
        <taxon>Bacteria</taxon>
        <taxon>Pseudomonadati</taxon>
        <taxon>Pseudomonadota</taxon>
        <taxon>Gammaproteobacteria</taxon>
        <taxon>Chromatiales</taxon>
        <taxon>Chromatiaceae</taxon>
        <taxon>Thiohalocapsa</taxon>
    </lineage>
</organism>
<feature type="domain" description="DUF11" evidence="5">
    <location>
        <begin position="6006"/>
        <end position="6113"/>
    </location>
</feature>
<feature type="region of interest" description="Disordered" evidence="4">
    <location>
        <begin position="4558"/>
        <end position="4580"/>
    </location>
</feature>
<feature type="region of interest" description="Disordered" evidence="4">
    <location>
        <begin position="5810"/>
        <end position="5843"/>
    </location>
</feature>
<dbReference type="Proteomes" id="UP000748752">
    <property type="component" value="Unassembled WGS sequence"/>
</dbReference>
<feature type="region of interest" description="Disordered" evidence="4">
    <location>
        <begin position="3316"/>
        <end position="3358"/>
    </location>
</feature>
<evidence type="ECO:0000313" key="8">
    <source>
        <dbReference type="EMBL" id="MBK1629783.1"/>
    </source>
</evidence>
<feature type="domain" description="DUF11" evidence="5">
    <location>
        <begin position="4301"/>
        <end position="4410"/>
    </location>
</feature>
<feature type="region of interest" description="Disordered" evidence="4">
    <location>
        <begin position="3480"/>
        <end position="3508"/>
    </location>
</feature>
<dbReference type="Gene3D" id="2.60.40.1170">
    <property type="entry name" value="Mu homology domain, subdomain B"/>
    <property type="match status" value="3"/>
</dbReference>
<feature type="domain" description="DUF11" evidence="5">
    <location>
        <begin position="3224"/>
        <end position="3331"/>
    </location>
</feature>
<sequence length="7100" mass="720437">MSQRARAVVVALWRLSLAPLLAPPGAPSGTPLTPRVEAPSLAEPPLPARPRPHRLWLFGLLWVLSGAAAATTTINHGFSPATIDQGDASSYRITVANDAQVALTDAAVTVLLPSAIVIADPQSIGTNSCGFTVSAAAPGTSRVYLTAGTIPASTGAVDGICEFELGVRSVTPGNHVANIPANSTPDASTAGYRALESGTPVFNSTDANATLSVSGLQPPTGGKSFTPSPAIAGDATRLSITLSNPNPGASIPLTSFTDTLPTGMVIADPADASSSCSGPGAVDGSLAAGVGGDSITLTGGTIGEGGSCTIGVDIVAEAVGSLTNSLAEGAIGNTRGLTSPAFSADLTATTPIGVSKSLGADLIPAGQPVPMTIGIANNSLTAPLDITSFTDDLTGTTLLIRDTLSSPAAPANPTVTCTGSGAVNGSLGYMADTEDTALTLTGAIAGPGGTCTISAYVTSLVDGEHTNAIPADAVQNPGNLPSPAASASVTVNAELTVDKSVSLSNVAPGQWTRFTVTIRNWSSGPVDNVSFVDDLPADGGNQMVLRGSNPVSSVGCQGGTFTGADGETQLSWSGGTIVAGSGLDPGVCTVVFDARLPADAPNGLTFTNQIPQGGICGEDVDGEQICNTGPSPAVNTLSVNSVAVNKSFSPASIPQGGQSTLTIRIRNRVVEQLTDVDLTDTLPAGVTLAANPAVTNTCGGTLQAFPNTGELILTGGSVAPRPDAQESSDCAITAQVTGTLVGNYQNVITPSDFSSSAGSIPANVTATLGIDTGLSGTKGFTPTAVVPGGKARVKVTLLNGFNGVLTNVSVTDPLDAGLTVANPANASTNCAGSPSLVANPGAASAELLGATLPAGGSCDFFFDVRTSGTGPWSNTIPAGNITSAEGPVSTSAISATLAQATAELSVNKSFDPVIVTGGVPSLLRIDLINPSAITMEGVGLTDTFPFGIEVYSVPDASTNCPGGQVTAIPGDNKVVLSGARIPPDATCQVFVTTTSVSFLNLTNSIAAGAVVTDQGYTNPEGTVATLSTLQGLGVTKGFSPDVIGTGQTARLRIRLISTLDPNSATPRELTGVSFTDELPDGLFIAAAANPATTCAGSGPGSAPVIDTSNAAEHGVITVSQATVPPGSNCLIELDVRADALGAYTNIIPERGVVSDQGVLNESPTQSTLNVVESPTIAKAFAAAFRNPGEPNRLTVTINNNDPTLALTGVALTDTLPAGLAIASPTNAATTCSNGQIVASPGEATLELIDATLATESSCTFSADVVGNDPGEYTNFIDAATLLSDQGLTNTGTAQATMGVGAPPAIAKAFAPVGIAPDATATLTITLTNPNAAAISLTEPLIDALPGNLFVAAQPNAGTNCGNGAVTAAAGGISVTLDTGAEIPAGGSCTVTVDVTASEEGLYENVIAAGQLQTTTGSNQAPVTASLAVSQTDPLVPPTVGKSFSPGTIAAADTATLTLSLGNPNASPLTLIADFIDTLPSGVAVADPADIGGSCSGSVTAPVGGDSITYASGAQIPAGGCTITVAVTSDTGGSYTNTIPAGALDTDGGANGDPASAGLVVTTPTPPTVEKAFAPNTINPGDVARLTIGLGNANNAAMTLSADFVDTLPAGVTVADPVDLGGTCTLSSVTASAGSSTITYANGAEIPSGGCTIALDVTASDSTASPYVNTIAAGDLQTSVGNNGAEATASLFVNPPQPPSLSKYFSPSGIVVGGTSTLTLSFGNGNLAGTTLTADLVDTLPSGVVVADNPNIQATTGCSAGSVSASAGGSTVTVQSGAPIPAGGCSISVDVTSSAPSESGHLNSIEAGALQTGFGNNAVATSARLKVSPLGIAKAVDSGTGPYAIGDEVTYTVSITVPAGIDTLNPFVVQDLTLTDALPDGLEYLTGSYVLTQSPDLDYAGPLPSDFIVDGSNLTANLGTVTNASGEAQTFTIGYRLRVEDIPGNVAGTDLTNTATVGSADTTSTWDDDATVTVGEPALGIVKAISPDTDLTAGDEVTITLTVTNSGNVPAFDVVVADILNDGTDNDLFDLAAAGISDTSTGTGADDFDFAYVEGTGTVTYTAKDGVSLAANGGQVIFTFTATVGPDIRTGWTYSNAASAVGNSQDGGTNGRETPQADSNTATVSTGVGAVSKVIDTSSESWTTGSQLAIGEVVTYRLSYTVPVGEIVSPLDAAIFADALPAGQQFLTGTASIQASADGVVTADFGAVPTSPTAVAPSVAGQDLGFDVGTVSNTGTAPAQVVILFDALVLNTSDNNHNDSKTNTATLNYVNRDDTTQSQTDTQQTTVVEPLPATTKSASPTTASGGDTVTFTVVASAATGSNRTRLWDAVVTDTLPARYQSPMLTDAELSRGNVDVTSCGGFVGQTLTLTMDCLAADQRYLGPGENITLTYTATLDPAIDFEETVTNTAELQGTSLPGSNGTGDATPGAPDSDTGERTGSGQNNTSGQAVNDLSATDNATLTANRPSVTKTVGQDALQIGATTTQTITVSVPVGQTDNFVITDELPDGLRYTGTPITIDLPASDFSTTNSPPTEPGADTDPLVFNFGTVQNSAATSQDIVISYEVEVENVIGNQRNAQLVNTATLIYSGASQPFPADDATITVREPALALSKTITDGTPAVAGDEVSYQLTVSNTDGFATAYQTDLTDVLPADLLGANGGAGPYFANVAVDNDSDAVVKSDGGDPLTAADADQTTASDTLAWPLFDLPPNTTLTITYTATVVDGAVTGAILTNNVEAAYNSLPFGSDGRNGSDVLDDTDDTQLNNYGQTTSRDLTLDANIALQKTLTTGQPDANFAIGEEVLFDVKVSLLAGVTNNVVVTDTLPDGLQFLELVGINAESGISYDGAGTAVENPTGTVTVDLGNVTIAPAVADKSLTLQLRARVDNIASNQNGVDLTNGAEVTSDIGTASDSLDVTVAEPVLQVTKTPDTTVPALGNQVTYTVEVSHTAASTADAYQVELTDLIPTGLTYQTGSTTGQASVDESDPAAPVFTLGQLANGDTKTFSYRAEVDLDAVVGSALQNVIDGTFASTADATGAPDSGRTGNDGAGGLNDYVFDTTADVTPATTAFLYPVKTVALVVDGGTSGQVDPGDTLEYTIALSNEGADATGVVFTDPMPANTTYVANSATLDGSPAGTFASNTLTIDIGDLAAGATATITFQVTVDVGTPDGTVLSNQGSVDSEQTVPTPTDADGVRDNGFEPTDIPVGGQPAVQSPLYAEKRVVLLTDVAGNGVVNPGDTLRYTLVLTNNGDESLTNVSLTDTIPTGLTYVAGTASATAGSADISGQSLDWTLSPLAAGDFEFLVFNVAVDSPLPGGVTDYTFENQGATDSDQTQPGDTDGNGDPSDGFQSTEIDATTGSGAPLLDVQKRWSLAEDGNGNGLANPGDTIGYVISVINSGSAATVDARLSDVIPANTAIVPGSVTTDIGVVTGTDPIAINLGSLLPGEVATVRFQVTIDGGVAGGTLIENQGTVSGANFADVLSDDNGNPADGRNPTQTPVVDGDPSVGTPGGLTKTLDETSEAASTGTDVLIGEVVTYQVGVQVPPGTLREAQIEDVLPAGLGYLPGSAKLSRTFTTGLNAAQNPGDINAAASDVFVDLIDGSELQQDGQTLSLLLGDVINSDATAATYTLQYQAVVLNADANVAGTTLANAATLRWLTALNQPASLTPVTQTLTVLEPGLVIAKTADPSVIVPEGTTTFTLTLTHPSGGNRATAYDVQLTDLFDNWDSIDPSSITTAPSGGVSAVDTSASTTSELNVSVGTFPVDGQLVITVEATDNGVRDDFVDNTANLTWTSLPGDQGTNDATPGAPGEADGERTGSGVAPNNYADSATERVRVVDVNFVKDLDNAQTRYAIGDEVEYRVTVTLPPDLDDLDKVVLENSVVTDVLDAGLVYVTGSLDATLQDSDITADPALPTDFTVSADTPEPGETTLTLDAGTLTNTNTTEARTLVLTYRARVADVPGNIANHTLDNAATFDFQVQGNPSAEQLSDAEQVQVGEPDITLVKTITSPTTNLDAGSTVSFQVVASNGGTTVAYDTVLGDTLPTGLRDIVNLQVTATSGGAATPTFSTFTEGDQSFASDAFDLPVGGSVTITFDATLTDDVQQGQTIQNQVLAAYDSRTGDDPNQRTYSADDLSPVITVNAEVTLDKAFHPDAGTTEYTIGEEFEYRLTLGIIEGVTRAVSVVDTLPDGVTYLSASVGLGNTGIIIGNPASQPTDVTGQVLTFSLGDITNPTNGVADDDVITIDIRVRVDNIAANVSGTVLGNNAHVDYTDGQDDAQRVDFDADAGTPGIQPLDATLVEPALELQKTADRASVALGTEVLFTLSIDHTVDSGADAFELVAVDSLPAGLTYVDGSASTAPSSVTGDSSTGQELTFELGSLTEAAGQTEVTFRALAERDLVIDQAVTNAASLTWASQSGATGAADSGRTGPLDGSDTLNDYESTSQTNVTPTTPAFLYPVKTVALVVDGGTSGQVDPGDTLEYTIELTNEGADATGVVFTDPVPANTTYVGGSLTSDVGTADDSGAPNLQVDIGDLAAGATATITFQVTVDSGTPDGTVISNQGSVDSEQTVPTPTDADGVRDNGFEPTDIPVGGQPAVQSPLYAEKRVVLLTDVAGNGVVNPGDTLRYTLVLTNNGDQDLTNVLLTDTIPTGLSYAGGSANATAGTPTVNGQSLSWSVPTLAAGDFEILVFNVEVDDPLPGGVTDYTFENQGATDSDQTQPGDTDGNGDPSDGFQPTEIDATTGSGAPLLDVQKRWSLAEDGNGNGLANPGDTIGYVISVINSGSAATVDARLSDVIPTNTAIVPGSVTTDIGVVTGTDPIAINLGSLLPGEVATVRFQVSIDGGVAGGTLIENQGTVSGDNFADVLSDDNGNPADGRNPTQTPVVDGDPSVGTPGGLTKSLVETSEAASTGTDVLIGEVVTYQVGVQVPPGTLREAQIEDVLPAGLGYLPGSAKLSRSFSTGLNAAQNPGDINAAASDVFVDLIDGSELQQDGQTLSLLLGDVINSDGAAATYTLQYQAVVLNAADNLVGTTLTNQGTLRWLTAVNQPASLTPVNQTLTVLEPGLVIAKTVDPDVILPDGETTFTLTITHPDNGNGAPAYDVVLTDLFDEWDSIDAAGIALTPSGGVLNADSSTSTDNKLNVTVGTFPVGGELIVTVIATGDGVEGEYFNNTANLTWTSLPGEQGTNDATPGQPGEGDGERTGSGGTNSYADSDTAQVRAVAVAFDKDLDNAQARYAIGDLVEYRVIVTLPPDVDDLGKVVLENSVVTDVLDAGLVYLPSSFSATLQDSDITSTEPLTGFTVEDDTPSAGQTTLTLDAGTLTNANTTEARTLVLTYQARVADVAGNENNQVLDNAAQFDFKLRDNPNNEQLTDAEQVQVGEPDIDLAKTITSPTTNLDAGSVVDFQVVATNNGTTVAYDTVLSDTLPTGLRDITSLEVSNTSGGAPTPTFAGFTDGDQAFTSDPFDLPVGGSVTLTFSATLTNDVQQGQTIQNQVLADYDSRSGDDPNQRSYSADDLSPIIPVDVPVTLDKAFHPDPAQTEYTIGEEFEYRLTLGIIEGVTRAVSIVDELPAGVSFLEATVGLGNTGMSTENPIGVSDQPTTVDGTNLTGETLTFDLGDVTNPTNGVGDDDVITVDIRVRVDNLAANQNGDTLGNFTHVNYTDADDQSQRVDFDADAGETDIQPLEATVVEPALELTKTPDRTSVALGTEVVFTLSIAHTGASASDAFDLVVADTLPAGLTYVDGSASPAPSSVSGDSSTGQELTFALGSLTTAAGQTQVTFRALAERDLVIDQAVTNTASLTWASLADATGAEDSGRTGPLDGSDTLNDYQSTSESDVTPSTDAFIDPVKTVTLSNDLESNGQVDPGDTLSYSIVLESQSPDVTATNVVFTDPIPVNTTYVGGSLSTTQGSPDDSGDPLVVNVGDMIPGATVTIGFDVTVNSGVADGTIIANQGSVVSDQTVPTPTDDDGVREPSPSPTEIPVGPATANALYVTKTATLTNDTVAPTGTINEGDEVTYQIVLRNTGASDLTNLSFSDTVPSGPSPTGMNVTAITTTQGTAPSATNSIVIDDIGTLAPNGTVVITIVGTANGTGTVSNQASTEASELDEPVLSDGDDDPTNGEQPTDFPVLAAGDSGEPVLALDKRAELIGDTNGDGYANPGETLRFVVTLRNTGSIAATDVQFSDDLDATRGTFLPDSLAISQGVLLDLGPPLRINIGTLAPGAIETVSYLVTVDSLGGSLGLLMQNIATIQDIDDREAEASAQVPILVPQAPISDPARNTVIGNRVWLDENGDGVQDAGEAGIANALVELYEAGQTPGVDTPIATMLTDADGGYLFEVDPGSYLVAVVPPAGLDPTFDEDGTATPDQIDNITVDAGDEHLTADFGYNWVPPTDSTNPPQGATGAIGDRIWNDADGDGVQDPGEAGIGGVSVTILYDPDGDGVYDTPYTAATDADGNTITTGTTTTDASGNYIFDNLPSAGYVIEVVPPAGFDPAPTGDPDNDGDNTSLPIPLAPGDVFVNADFGYQLTGGGSAIGDRIWLDVDGDGLQDGDEPGIAGVTVSLVDPDLGQVIATTTTDENGEYLFPGLADDTYQVFVDDIANVLGEQAQTADPDGTLDRRSTVTLTGSDNLDQDFGFAPNGAAPGVGYIGDTIFLDTGDGAGGPPDGQYQPGEGLEGVRVDLYDGSGLVIRATTYTDENGFYGFGDLDADATYQVRVDTDTLPGAGADLTNTVDPDGNGDSRSVRDLALIGPVDRAADFGYQPAVANRIEGTIWADNNADGLLTDGAGDTPDETGNGFDGVTVVLHSDLNGDGVIDGNDPIVAQTTTDADGSYSFPNLPNGDYLVQVTDNDGLLSGYWHSTGPTPGANDNSQATPYAVSLSGGQVNDTADFGYYRTLAAVGNRVWLDMNDNGIQDPGEPDADDVPVELTLTYPNGDVVSVFTRTDENGFYSFANLLADEQFNGLGTAGAGGDTPLHEISIIPPFGYEPSPIGQGTDPLLDSNDPAGTEAIVFQGEDDVTAQPDPADETPYAGYDFGFFATCTAICDVSDDAAVNRMDLMLIFRQRGQRVTPPGLPNSGDCNRDGIVSINDVRACLRFQTP</sequence>
<comment type="subcellular location">
    <subcellularLocation>
        <location evidence="1">Secreted</location>
    </subcellularLocation>
</comment>
<feature type="region of interest" description="Disordered" evidence="4">
    <location>
        <begin position="2100"/>
        <end position="2122"/>
    </location>
</feature>
<evidence type="ECO:0000259" key="7">
    <source>
        <dbReference type="Pfam" id="PF25564"/>
    </source>
</evidence>
<dbReference type="InterPro" id="IPR051172">
    <property type="entry name" value="Chlamydia_OmcB"/>
</dbReference>
<feature type="domain" description="DUF11" evidence="5">
    <location>
        <begin position="4766"/>
        <end position="4869"/>
    </location>
</feature>
<reference evidence="8 9" key="1">
    <citation type="journal article" date="2020" name="Microorganisms">
        <title>Osmotic Adaptation and Compatible Solute Biosynthesis of Phototrophic Bacteria as Revealed from Genome Analyses.</title>
        <authorList>
            <person name="Imhoff J.F."/>
            <person name="Rahn T."/>
            <person name="Kunzel S."/>
            <person name="Keller A."/>
            <person name="Neulinger S.C."/>
        </authorList>
    </citation>
    <scope>NUCLEOTIDE SEQUENCE [LARGE SCALE GENOMIC DNA]</scope>
    <source>
        <strain evidence="8 9">DSM 6210</strain>
    </source>
</reference>
<dbReference type="Gene3D" id="2.60.40.740">
    <property type="match status" value="16"/>
</dbReference>
<comment type="caution">
    <text evidence="8">The sequence shown here is derived from an EMBL/GenBank/DDBJ whole genome shotgun (WGS) entry which is preliminary data.</text>
</comment>
<evidence type="ECO:0000259" key="6">
    <source>
        <dbReference type="Pfam" id="PF17210"/>
    </source>
</evidence>
<feature type="domain" description="DUF7933" evidence="7">
    <location>
        <begin position="354"/>
        <end position="491"/>
    </location>
</feature>
<evidence type="ECO:0008006" key="10">
    <source>
        <dbReference type="Google" id="ProtNLM"/>
    </source>
</evidence>
<feature type="compositionally biased region" description="Acidic residues" evidence="4">
    <location>
        <begin position="6104"/>
        <end position="6119"/>
    </location>
</feature>
<feature type="region of interest" description="Disordered" evidence="4">
    <location>
        <begin position="4700"/>
        <end position="4744"/>
    </location>
</feature>
<feature type="domain" description="DUF11" evidence="5">
    <location>
        <begin position="4469"/>
        <end position="4571"/>
    </location>
</feature>
<feature type="compositionally biased region" description="Polar residues" evidence="4">
    <location>
        <begin position="4433"/>
        <end position="4449"/>
    </location>
</feature>
<feature type="domain" description="DUF7933" evidence="7">
    <location>
        <begin position="777"/>
        <end position="898"/>
    </location>
</feature>
<feature type="domain" description="DUF11" evidence="5">
    <location>
        <begin position="3380"/>
        <end position="3483"/>
    </location>
</feature>
<evidence type="ECO:0000313" key="9">
    <source>
        <dbReference type="Proteomes" id="UP000748752"/>
    </source>
</evidence>
<feature type="domain" description="DUF11" evidence="5">
    <location>
        <begin position="3083"/>
        <end position="3185"/>
    </location>
</feature>
<dbReference type="EMBL" id="NRRV01000005">
    <property type="protein sequence ID" value="MBK1629783.1"/>
    <property type="molecule type" value="Genomic_DNA"/>
</dbReference>
<feature type="region of interest" description="Disordered" evidence="4">
    <location>
        <begin position="2410"/>
        <end position="2450"/>
    </location>
</feature>
<dbReference type="PANTHER" id="PTHR34819">
    <property type="entry name" value="LARGE CYSTEINE-RICH PERIPLASMIC PROTEIN OMCB"/>
    <property type="match status" value="1"/>
</dbReference>
<feature type="domain" description="SD-repeat containing protein B" evidence="6">
    <location>
        <begin position="6649"/>
        <end position="6741"/>
    </location>
</feature>
<feature type="domain" description="SD-repeat containing protein B" evidence="6">
    <location>
        <begin position="6772"/>
        <end position="6893"/>
    </location>
</feature>
<feature type="compositionally biased region" description="Polar residues" evidence="4">
    <location>
        <begin position="6092"/>
        <end position="6103"/>
    </location>
</feature>
<dbReference type="Pfam" id="PF17210">
    <property type="entry name" value="SdrD_B"/>
    <property type="match status" value="6"/>
</dbReference>
<evidence type="ECO:0000256" key="1">
    <source>
        <dbReference type="ARBA" id="ARBA00004613"/>
    </source>
</evidence>
<feature type="compositionally biased region" description="Polar residues" evidence="4">
    <location>
        <begin position="3172"/>
        <end position="3185"/>
    </location>
</feature>
<dbReference type="Gene3D" id="2.60.40.10">
    <property type="entry name" value="Immunoglobulins"/>
    <property type="match status" value="6"/>
</dbReference>
<protein>
    <recommendedName>
        <fullName evidence="10">DUF11 domain-containing protein</fullName>
    </recommendedName>
</protein>
<dbReference type="InterPro" id="IPR013783">
    <property type="entry name" value="Ig-like_fold"/>
</dbReference>
<accession>A0ABS1CCZ8</accession>
<feature type="compositionally biased region" description="Polar residues" evidence="4">
    <location>
        <begin position="3790"/>
        <end position="3802"/>
    </location>
</feature>
<dbReference type="NCBIfam" id="TIGR01451">
    <property type="entry name" value="B_ant_repeat"/>
    <property type="match status" value="14"/>
</dbReference>
<feature type="domain" description="DUF7933" evidence="7">
    <location>
        <begin position="74"/>
        <end position="178"/>
    </location>
</feature>